<dbReference type="RefSeq" id="WP_185629086.1">
    <property type="nucleotide sequence ID" value="NZ_JAARZT010000011.1"/>
</dbReference>
<dbReference type="EMBL" id="JAARZT010000011">
    <property type="protein sequence ID" value="MBC2293030.1"/>
    <property type="molecule type" value="Genomic_DNA"/>
</dbReference>
<dbReference type="Proteomes" id="UP000543005">
    <property type="component" value="Unassembled WGS sequence"/>
</dbReference>
<evidence type="ECO:0000313" key="2">
    <source>
        <dbReference type="Proteomes" id="UP000543005"/>
    </source>
</evidence>
<proteinExistence type="predicted"/>
<name>A0A842G966_9LIST</name>
<comment type="caution">
    <text evidence="1">The sequence shown here is derived from an EMBL/GenBank/DDBJ whole genome shotgun (WGS) entry which is preliminary data.</text>
</comment>
<protein>
    <submittedName>
        <fullName evidence="1">Uncharacterized protein</fullName>
    </submittedName>
</protein>
<dbReference type="AlphaFoldDB" id="A0A842G966"/>
<reference evidence="1 2" key="1">
    <citation type="submission" date="2020-03" db="EMBL/GenBank/DDBJ databases">
        <title>Soil Listeria distribution.</title>
        <authorList>
            <person name="Liao J."/>
            <person name="Wiedmann M."/>
        </authorList>
    </citation>
    <scope>NUCLEOTIDE SEQUENCE [LARGE SCALE GENOMIC DNA]</scope>
    <source>
        <strain evidence="1 2">FSL L7-0051</strain>
    </source>
</reference>
<gene>
    <name evidence="1" type="ORF">HCC36_07270</name>
</gene>
<accession>A0A842G966</accession>
<sequence>MKKVESVLGFKLNSEKTTTFKNDFDCKANYSYTAQQRARYKVYEVKQSKTVMNTWTGQKTVTNYYVTVKKNDGIDVRVTESK</sequence>
<organism evidence="1 2">
    <name type="scientific">Listeria booriae</name>
    <dbReference type="NCBI Taxonomy" id="1552123"/>
    <lineage>
        <taxon>Bacteria</taxon>
        <taxon>Bacillati</taxon>
        <taxon>Bacillota</taxon>
        <taxon>Bacilli</taxon>
        <taxon>Bacillales</taxon>
        <taxon>Listeriaceae</taxon>
        <taxon>Listeria</taxon>
    </lineage>
</organism>
<evidence type="ECO:0000313" key="1">
    <source>
        <dbReference type="EMBL" id="MBC2293030.1"/>
    </source>
</evidence>